<comment type="caution">
    <text evidence="1">The sequence shown here is derived from an EMBL/GenBank/DDBJ whole genome shotgun (WGS) entry which is preliminary data.</text>
</comment>
<accession>X0USV7</accession>
<feature type="non-terminal residue" evidence="1">
    <location>
        <position position="1"/>
    </location>
</feature>
<reference evidence="1" key="1">
    <citation type="journal article" date="2014" name="Front. Microbiol.">
        <title>High frequency of phylogenetically diverse reductive dehalogenase-homologous genes in deep subseafloor sedimentary metagenomes.</title>
        <authorList>
            <person name="Kawai M."/>
            <person name="Futagami T."/>
            <person name="Toyoda A."/>
            <person name="Takaki Y."/>
            <person name="Nishi S."/>
            <person name="Hori S."/>
            <person name="Arai W."/>
            <person name="Tsubouchi T."/>
            <person name="Morono Y."/>
            <person name="Uchiyama I."/>
            <person name="Ito T."/>
            <person name="Fujiyama A."/>
            <person name="Inagaki F."/>
            <person name="Takami H."/>
        </authorList>
    </citation>
    <scope>NUCLEOTIDE SEQUENCE</scope>
    <source>
        <strain evidence="1">Expedition CK06-06</strain>
    </source>
</reference>
<sequence length="66" mass="7816">PLSQICFFHSFYSRLKPWLKSTVEFISMNLVAQRTQKIENINEVNGIVTVIFEKNNVIMDFTFFLK</sequence>
<gene>
    <name evidence="1" type="ORF">S01H1_42711</name>
</gene>
<dbReference type="EMBL" id="BARS01027173">
    <property type="protein sequence ID" value="GAG08929.1"/>
    <property type="molecule type" value="Genomic_DNA"/>
</dbReference>
<protein>
    <submittedName>
        <fullName evidence="1">Uncharacterized protein</fullName>
    </submittedName>
</protein>
<organism evidence="1">
    <name type="scientific">marine sediment metagenome</name>
    <dbReference type="NCBI Taxonomy" id="412755"/>
    <lineage>
        <taxon>unclassified sequences</taxon>
        <taxon>metagenomes</taxon>
        <taxon>ecological metagenomes</taxon>
    </lineage>
</organism>
<proteinExistence type="predicted"/>
<dbReference type="AlphaFoldDB" id="X0USV7"/>
<name>X0USV7_9ZZZZ</name>
<evidence type="ECO:0000313" key="1">
    <source>
        <dbReference type="EMBL" id="GAG08929.1"/>
    </source>
</evidence>